<dbReference type="InterPro" id="IPR036249">
    <property type="entry name" value="Thioredoxin-like_sf"/>
</dbReference>
<proteinExistence type="predicted"/>
<dbReference type="InterPro" id="IPR004045">
    <property type="entry name" value="Glutathione_S-Trfase_N"/>
</dbReference>
<dbReference type="Pfam" id="PF14497">
    <property type="entry name" value="GST_C_3"/>
    <property type="match status" value="1"/>
</dbReference>
<dbReference type="GO" id="GO:0006749">
    <property type="term" value="P:glutathione metabolic process"/>
    <property type="evidence" value="ECO:0007669"/>
    <property type="project" value="TreeGrafter"/>
</dbReference>
<organism evidence="3 4">
    <name type="scientific">Spizellomyces punctatus (strain DAOM BR117)</name>
    <dbReference type="NCBI Taxonomy" id="645134"/>
    <lineage>
        <taxon>Eukaryota</taxon>
        <taxon>Fungi</taxon>
        <taxon>Fungi incertae sedis</taxon>
        <taxon>Chytridiomycota</taxon>
        <taxon>Chytridiomycota incertae sedis</taxon>
        <taxon>Chytridiomycetes</taxon>
        <taxon>Spizellomycetales</taxon>
        <taxon>Spizellomycetaceae</taxon>
        <taxon>Spizellomyces</taxon>
    </lineage>
</organism>
<evidence type="ECO:0008006" key="5">
    <source>
        <dbReference type="Google" id="ProtNLM"/>
    </source>
</evidence>
<evidence type="ECO:0000313" key="3">
    <source>
        <dbReference type="EMBL" id="KND02007.1"/>
    </source>
</evidence>
<reference evidence="3 4" key="1">
    <citation type="submission" date="2009-08" db="EMBL/GenBank/DDBJ databases">
        <title>The Genome Sequence of Spizellomyces punctatus strain DAOM BR117.</title>
        <authorList>
            <consortium name="The Broad Institute Genome Sequencing Platform"/>
            <person name="Russ C."/>
            <person name="Cuomo C."/>
            <person name="Shea T."/>
            <person name="Young S.K."/>
            <person name="Zeng Q."/>
            <person name="Koehrsen M."/>
            <person name="Haas B."/>
            <person name="Borodovsky M."/>
            <person name="Guigo R."/>
            <person name="Alvarado L."/>
            <person name="Berlin A."/>
            <person name="Bochicchio J."/>
            <person name="Borenstein D."/>
            <person name="Chapman S."/>
            <person name="Chen Z."/>
            <person name="Engels R."/>
            <person name="Freedman E."/>
            <person name="Gellesch M."/>
            <person name="Goldberg J."/>
            <person name="Griggs A."/>
            <person name="Gujja S."/>
            <person name="Heiman D."/>
            <person name="Hepburn T."/>
            <person name="Howarth C."/>
            <person name="Jen D."/>
            <person name="Larson L."/>
            <person name="Lewis B."/>
            <person name="Mehta T."/>
            <person name="Park D."/>
            <person name="Pearson M."/>
            <person name="Roberts A."/>
            <person name="Saif S."/>
            <person name="Shenoy N."/>
            <person name="Sisk P."/>
            <person name="Stolte C."/>
            <person name="Sykes S."/>
            <person name="Thomson T."/>
            <person name="Walk T."/>
            <person name="White J."/>
            <person name="Yandava C."/>
            <person name="Burger G."/>
            <person name="Gray M.W."/>
            <person name="Holland P.W.H."/>
            <person name="King N."/>
            <person name="Lang F.B.F."/>
            <person name="Roger A.J."/>
            <person name="Ruiz-Trillo I."/>
            <person name="Lander E."/>
            <person name="Nusbaum C."/>
        </authorList>
    </citation>
    <scope>NUCLEOTIDE SEQUENCE [LARGE SCALE GENOMIC DNA]</scope>
    <source>
        <strain evidence="3 4">DAOM BR117</strain>
    </source>
</reference>
<name>A0A0L0HLL4_SPIPD</name>
<dbReference type="VEuPathDB" id="FungiDB:SPPG_02513"/>
<feature type="domain" description="GST C-terminal" evidence="2">
    <location>
        <begin position="140"/>
        <end position="262"/>
    </location>
</feature>
<dbReference type="InterPro" id="IPR050213">
    <property type="entry name" value="GST_superfamily"/>
</dbReference>
<dbReference type="Gene3D" id="1.20.1050.10">
    <property type="match status" value="1"/>
</dbReference>
<dbReference type="EMBL" id="KQ257453">
    <property type="protein sequence ID" value="KND02007.1"/>
    <property type="molecule type" value="Genomic_DNA"/>
</dbReference>
<dbReference type="PROSITE" id="PS50405">
    <property type="entry name" value="GST_CTER"/>
    <property type="match status" value="1"/>
</dbReference>
<dbReference type="SUPFAM" id="SSF47616">
    <property type="entry name" value="GST C-terminal domain-like"/>
    <property type="match status" value="1"/>
</dbReference>
<dbReference type="RefSeq" id="XP_016610046.1">
    <property type="nucleotide sequence ID" value="XM_016750800.1"/>
</dbReference>
<protein>
    <recommendedName>
        <fullName evidence="5">Glutathione S-transferase</fullName>
    </recommendedName>
</protein>
<keyword evidence="4" id="KW-1185">Reference proteome</keyword>
<dbReference type="STRING" id="645134.A0A0L0HLL4"/>
<gene>
    <name evidence="3" type="ORF">SPPG_02513</name>
</gene>
<dbReference type="Gene3D" id="3.40.30.10">
    <property type="entry name" value="Glutaredoxin"/>
    <property type="match status" value="1"/>
</dbReference>
<dbReference type="PROSITE" id="PS50404">
    <property type="entry name" value="GST_NTER"/>
    <property type="match status" value="1"/>
</dbReference>
<accession>A0A0L0HLL4</accession>
<dbReference type="GO" id="GO:0004364">
    <property type="term" value="F:glutathione transferase activity"/>
    <property type="evidence" value="ECO:0007669"/>
    <property type="project" value="TreeGrafter"/>
</dbReference>
<evidence type="ECO:0000259" key="1">
    <source>
        <dbReference type="PROSITE" id="PS50404"/>
    </source>
</evidence>
<dbReference type="eggNOG" id="KOG1695">
    <property type="taxonomic scope" value="Eukaryota"/>
</dbReference>
<dbReference type="Proteomes" id="UP000053201">
    <property type="component" value="Unassembled WGS sequence"/>
</dbReference>
<dbReference type="GeneID" id="27686094"/>
<dbReference type="PANTHER" id="PTHR11571:SF150">
    <property type="entry name" value="GLUTATHIONE S-TRANSFERASE"/>
    <property type="match status" value="1"/>
</dbReference>
<dbReference type="OMA" id="SDIYIDW"/>
<evidence type="ECO:0000259" key="2">
    <source>
        <dbReference type="PROSITE" id="PS50405"/>
    </source>
</evidence>
<dbReference type="InterPro" id="IPR010987">
    <property type="entry name" value="Glutathione-S-Trfase_C-like"/>
</dbReference>
<evidence type="ECO:0000313" key="4">
    <source>
        <dbReference type="Proteomes" id="UP000053201"/>
    </source>
</evidence>
<sequence length="262" mass="29602">MYLAGFTFDFRQEFPAPSCTDLYLKTGTISSALHLPHKLPHISPQNNMTVNDALGGTPVLTYFPYKHLGLGEVFRLFFADAGIPYEEAPATKDVWPGLKKQLMESGANPIGSVPIVKIGDKVYHQTMPTVKYFSKKIQKYLPSSIEDEYFLDQMQDIISDWRSYVRAIFGQDEAAKQKYHAETLPKFVNAFETFLGRHPDGPYLLGKEIMHTDFPLYQAFADNGIRTGGNLAGTLEEHPRVKAFIEAFENRPPIKAHLADRQ</sequence>
<dbReference type="OrthoDB" id="414243at2759"/>
<dbReference type="CDD" id="cd03039">
    <property type="entry name" value="GST_N_Sigma_like"/>
    <property type="match status" value="1"/>
</dbReference>
<dbReference type="InterPro" id="IPR004046">
    <property type="entry name" value="GST_C"/>
</dbReference>
<dbReference type="AlphaFoldDB" id="A0A0L0HLL4"/>
<dbReference type="InterPro" id="IPR036282">
    <property type="entry name" value="Glutathione-S-Trfase_C_sf"/>
</dbReference>
<dbReference type="PANTHER" id="PTHR11571">
    <property type="entry name" value="GLUTATHIONE S-TRANSFERASE"/>
    <property type="match status" value="1"/>
</dbReference>
<dbReference type="SUPFAM" id="SSF52833">
    <property type="entry name" value="Thioredoxin-like"/>
    <property type="match status" value="1"/>
</dbReference>
<dbReference type="InParanoid" id="A0A0L0HLL4"/>
<feature type="domain" description="GST N-terminal" evidence="1">
    <location>
        <begin position="58"/>
        <end position="141"/>
    </location>
</feature>